<reference evidence="1 2" key="1">
    <citation type="journal article" date="2023" name="bioRxiv">
        <title>Conserved and derived expression patterns and positive selection on dental genes reveal complex evolutionary context of ever-growing rodent molars.</title>
        <authorList>
            <person name="Calamari Z.T."/>
            <person name="Song A."/>
            <person name="Cohen E."/>
            <person name="Akter M."/>
            <person name="Roy R.D."/>
            <person name="Hallikas O."/>
            <person name="Christensen M.M."/>
            <person name="Li P."/>
            <person name="Marangoni P."/>
            <person name="Jernvall J."/>
            <person name="Klein O.D."/>
        </authorList>
    </citation>
    <scope>NUCLEOTIDE SEQUENCE [LARGE SCALE GENOMIC DNA]</scope>
    <source>
        <strain evidence="1">V071</strain>
    </source>
</reference>
<name>A0AAW0HXV1_MYOGA</name>
<keyword evidence="2" id="KW-1185">Reference proteome</keyword>
<organism evidence="1 2">
    <name type="scientific">Myodes glareolus</name>
    <name type="common">Bank vole</name>
    <name type="synonym">Clethrionomys glareolus</name>
    <dbReference type="NCBI Taxonomy" id="447135"/>
    <lineage>
        <taxon>Eukaryota</taxon>
        <taxon>Metazoa</taxon>
        <taxon>Chordata</taxon>
        <taxon>Craniata</taxon>
        <taxon>Vertebrata</taxon>
        <taxon>Euteleostomi</taxon>
        <taxon>Mammalia</taxon>
        <taxon>Eutheria</taxon>
        <taxon>Euarchontoglires</taxon>
        <taxon>Glires</taxon>
        <taxon>Rodentia</taxon>
        <taxon>Myomorpha</taxon>
        <taxon>Muroidea</taxon>
        <taxon>Cricetidae</taxon>
        <taxon>Arvicolinae</taxon>
        <taxon>Myodes</taxon>
    </lineage>
</organism>
<dbReference type="EMBL" id="JBBHLL010000289">
    <property type="protein sequence ID" value="KAK7806857.1"/>
    <property type="molecule type" value="Genomic_DNA"/>
</dbReference>
<sequence length="79" mass="8817">MDLHLLLTASTVPWTDSPSNAVDGQPTQCHGRTACTVPWTDSPQSAVDSQPVQHHGRFYLEKPSHGTLRRQGAHYNTHW</sequence>
<evidence type="ECO:0000313" key="1">
    <source>
        <dbReference type="EMBL" id="KAK7806857.1"/>
    </source>
</evidence>
<evidence type="ECO:0008006" key="3">
    <source>
        <dbReference type="Google" id="ProtNLM"/>
    </source>
</evidence>
<dbReference type="Proteomes" id="UP001488838">
    <property type="component" value="Unassembled WGS sequence"/>
</dbReference>
<protein>
    <recommendedName>
        <fullName evidence="3">Secreted protein</fullName>
    </recommendedName>
</protein>
<proteinExistence type="predicted"/>
<evidence type="ECO:0000313" key="2">
    <source>
        <dbReference type="Proteomes" id="UP001488838"/>
    </source>
</evidence>
<accession>A0AAW0HXV1</accession>
<gene>
    <name evidence="1" type="ORF">U0070_026749</name>
</gene>
<dbReference type="AlphaFoldDB" id="A0AAW0HXV1"/>
<comment type="caution">
    <text evidence="1">The sequence shown here is derived from an EMBL/GenBank/DDBJ whole genome shotgun (WGS) entry which is preliminary data.</text>
</comment>